<gene>
    <name evidence="2" type="ORF">C2134_00665</name>
</gene>
<keyword evidence="3" id="KW-1185">Reference proteome</keyword>
<evidence type="ECO:0000256" key="1">
    <source>
        <dbReference type="SAM" id="Coils"/>
    </source>
</evidence>
<comment type="caution">
    <text evidence="2">The sequence shown here is derived from an EMBL/GenBank/DDBJ whole genome shotgun (WGS) entry which is preliminary data.</text>
</comment>
<dbReference type="InterPro" id="IPR002954">
    <property type="entry name" value="Salm_SPAgM"/>
</dbReference>
<name>A0A2K4MU46_9NEIS</name>
<dbReference type="Proteomes" id="UP000236416">
    <property type="component" value="Unassembled WGS sequence"/>
</dbReference>
<dbReference type="EMBL" id="PPTF01000002">
    <property type="protein sequence ID" value="POB00615.1"/>
    <property type="molecule type" value="Genomic_DNA"/>
</dbReference>
<accession>A0A2K4MU46</accession>
<protein>
    <recommendedName>
        <fullName evidence="4">Type III secretion system protein SpaM</fullName>
    </recommendedName>
</protein>
<dbReference type="PRINTS" id="PR01227">
    <property type="entry name" value="SSPAMPROTEIN"/>
</dbReference>
<organism evidence="2 3">
    <name type="scientific">Chromobacterium sinusclupearum</name>
    <dbReference type="NCBI Taxonomy" id="2077146"/>
    <lineage>
        <taxon>Bacteria</taxon>
        <taxon>Pseudomonadati</taxon>
        <taxon>Pseudomonadota</taxon>
        <taxon>Betaproteobacteria</taxon>
        <taxon>Neisseriales</taxon>
        <taxon>Chromobacteriaceae</taxon>
        <taxon>Chromobacterium</taxon>
    </lineage>
</organism>
<dbReference type="AlphaFoldDB" id="A0A2K4MU46"/>
<dbReference type="Pfam" id="PF02090">
    <property type="entry name" value="SPAM"/>
    <property type="match status" value="1"/>
</dbReference>
<evidence type="ECO:0000313" key="2">
    <source>
        <dbReference type="EMBL" id="POB00615.1"/>
    </source>
</evidence>
<feature type="coiled-coil region" evidence="1">
    <location>
        <begin position="68"/>
        <end position="147"/>
    </location>
</feature>
<reference evidence="2 3" key="1">
    <citation type="submission" date="2018-01" db="EMBL/GenBank/DDBJ databases">
        <title>Genomic Sequence of Chromobacterium MWU13-2610 from wild cranberry bogs within the Cape Cod National Seashore.</title>
        <authorList>
            <person name="O'Hara-Hanley K."/>
            <person name="Soby S."/>
            <person name="Harrison A."/>
        </authorList>
    </citation>
    <scope>NUCLEOTIDE SEQUENCE [LARGE SCALE GENOMIC DNA]</scope>
    <source>
        <strain evidence="2 3">MWU13-2610</strain>
    </source>
</reference>
<sequence length="151" mass="17922">MRLMAKIHSLQRRSAASQQRCEVQLAQLAREDDALRVDADALVAQAQGLRHLLETQRPTGAVLDRGQLSALLRKQAVLRRQLQNLNLQLAQLGEQRQALAMRRDERQFERHSWLRKKDKYQRWASQVRKQERLLQLRQEEAEQEERTQWRP</sequence>
<evidence type="ECO:0000313" key="3">
    <source>
        <dbReference type="Proteomes" id="UP000236416"/>
    </source>
</evidence>
<proteinExistence type="predicted"/>
<evidence type="ECO:0008006" key="4">
    <source>
        <dbReference type="Google" id="ProtNLM"/>
    </source>
</evidence>
<keyword evidence="1" id="KW-0175">Coiled coil</keyword>